<dbReference type="Proteomes" id="UP000077755">
    <property type="component" value="Chromosome 3"/>
</dbReference>
<evidence type="ECO:0000256" key="6">
    <source>
        <dbReference type="SAM" id="MobiDB-lite"/>
    </source>
</evidence>
<evidence type="ECO:0000256" key="3">
    <source>
        <dbReference type="ARBA" id="ARBA00023125"/>
    </source>
</evidence>
<feature type="domain" description="WRKY" evidence="7">
    <location>
        <begin position="58"/>
        <end position="117"/>
    </location>
</feature>
<feature type="region of interest" description="Disordered" evidence="6">
    <location>
        <begin position="110"/>
        <end position="161"/>
    </location>
</feature>
<keyword evidence="5" id="KW-0539">Nucleus</keyword>
<evidence type="ECO:0000259" key="7">
    <source>
        <dbReference type="SMART" id="SM00774"/>
    </source>
</evidence>
<dbReference type="SMART" id="SM00774">
    <property type="entry name" value="WRKY"/>
    <property type="match status" value="1"/>
</dbReference>
<protein>
    <recommendedName>
        <fullName evidence="7">WRKY domain-containing protein</fullName>
    </recommendedName>
</protein>
<evidence type="ECO:0000256" key="5">
    <source>
        <dbReference type="ARBA" id="ARBA00023242"/>
    </source>
</evidence>
<evidence type="ECO:0000256" key="2">
    <source>
        <dbReference type="ARBA" id="ARBA00023015"/>
    </source>
</evidence>
<dbReference type="SUPFAM" id="SSF118290">
    <property type="entry name" value="WRKY DNA-binding domain"/>
    <property type="match status" value="1"/>
</dbReference>
<dbReference type="FunFam" id="2.20.25.80:FF:000003">
    <property type="entry name" value="WRKY transcription factor 57"/>
    <property type="match status" value="1"/>
</dbReference>
<comment type="subcellular location">
    <subcellularLocation>
        <location evidence="1">Nucleus</location>
    </subcellularLocation>
</comment>
<feature type="compositionally biased region" description="Polar residues" evidence="6">
    <location>
        <begin position="120"/>
        <end position="159"/>
    </location>
</feature>
<evidence type="ECO:0000313" key="8">
    <source>
        <dbReference type="EMBL" id="WOG94630.1"/>
    </source>
</evidence>
<evidence type="ECO:0000256" key="4">
    <source>
        <dbReference type="ARBA" id="ARBA00023163"/>
    </source>
</evidence>
<evidence type="ECO:0000256" key="1">
    <source>
        <dbReference type="ARBA" id="ARBA00004123"/>
    </source>
</evidence>
<gene>
    <name evidence="8" type="ORF">DCAR_0313926</name>
</gene>
<keyword evidence="4" id="KW-0804">Transcription</keyword>
<keyword evidence="3" id="KW-0238">DNA-binding</keyword>
<dbReference type="Gene3D" id="2.20.25.80">
    <property type="entry name" value="WRKY domain"/>
    <property type="match status" value="1"/>
</dbReference>
<reference evidence="8" key="1">
    <citation type="journal article" date="2016" name="Nat. Genet.">
        <title>A high-quality carrot genome assembly provides new insights into carotenoid accumulation and asterid genome evolution.</title>
        <authorList>
            <person name="Iorizzo M."/>
            <person name="Ellison S."/>
            <person name="Senalik D."/>
            <person name="Zeng P."/>
            <person name="Satapoomin P."/>
            <person name="Huang J."/>
            <person name="Bowman M."/>
            <person name="Iovene M."/>
            <person name="Sanseverino W."/>
            <person name="Cavagnaro P."/>
            <person name="Yildiz M."/>
            <person name="Macko-Podgorni A."/>
            <person name="Moranska E."/>
            <person name="Grzebelus E."/>
            <person name="Grzebelus D."/>
            <person name="Ashrafi H."/>
            <person name="Zheng Z."/>
            <person name="Cheng S."/>
            <person name="Spooner D."/>
            <person name="Van Deynze A."/>
            <person name="Simon P."/>
        </authorList>
    </citation>
    <scope>NUCLEOTIDE SEQUENCE</scope>
    <source>
        <tissue evidence="8">Leaf</tissue>
    </source>
</reference>
<dbReference type="GO" id="GO:0003700">
    <property type="term" value="F:DNA-binding transcription factor activity"/>
    <property type="evidence" value="ECO:0007669"/>
    <property type="project" value="InterPro"/>
</dbReference>
<dbReference type="InterPro" id="IPR003657">
    <property type="entry name" value="WRKY_dom"/>
</dbReference>
<sequence length="197" mass="21644">MVNFNDLFGQDNLADVLIGLFMFFRRADGENEIVSAPGNRTVREPRVVVQTISDIDILDDGYRWRKYGQKVVKGNLNPRSYYKCTNPGCLVTKQVERASHDLKAVITTYQGKHNHDTPAAQESRNHSANGSLPTNAPSAITPTATPHPTNNSMNSSFSSLGAPRFEGQGPYTLKMLQGAGSFGFLEYDNAIGSFISQ</sequence>
<accession>A0AAF0WUZ1</accession>
<dbReference type="Pfam" id="PF03106">
    <property type="entry name" value="WRKY"/>
    <property type="match status" value="1"/>
</dbReference>
<dbReference type="InterPro" id="IPR036576">
    <property type="entry name" value="WRKY_dom_sf"/>
</dbReference>
<keyword evidence="9" id="KW-1185">Reference proteome</keyword>
<dbReference type="PANTHER" id="PTHR31221:SF193">
    <property type="entry name" value="WRKY TRANSCRIPTION FACTOR PROTEIN 1-RELATED"/>
    <property type="match status" value="1"/>
</dbReference>
<name>A0AAF0WUZ1_DAUCS</name>
<dbReference type="PANTHER" id="PTHR31221">
    <property type="entry name" value="WRKY TRANSCRIPTION FACTOR PROTEIN 1-RELATED"/>
    <property type="match status" value="1"/>
</dbReference>
<dbReference type="AlphaFoldDB" id="A0AAF0WUZ1"/>
<dbReference type="InterPro" id="IPR044810">
    <property type="entry name" value="WRKY_plant"/>
</dbReference>
<keyword evidence="2" id="KW-0805">Transcription regulation</keyword>
<proteinExistence type="predicted"/>
<dbReference type="GO" id="GO:0005634">
    <property type="term" value="C:nucleus"/>
    <property type="evidence" value="ECO:0007669"/>
    <property type="project" value="UniProtKB-SubCell"/>
</dbReference>
<organism evidence="8 9">
    <name type="scientific">Daucus carota subsp. sativus</name>
    <name type="common">Carrot</name>
    <dbReference type="NCBI Taxonomy" id="79200"/>
    <lineage>
        <taxon>Eukaryota</taxon>
        <taxon>Viridiplantae</taxon>
        <taxon>Streptophyta</taxon>
        <taxon>Embryophyta</taxon>
        <taxon>Tracheophyta</taxon>
        <taxon>Spermatophyta</taxon>
        <taxon>Magnoliopsida</taxon>
        <taxon>eudicotyledons</taxon>
        <taxon>Gunneridae</taxon>
        <taxon>Pentapetalae</taxon>
        <taxon>asterids</taxon>
        <taxon>campanulids</taxon>
        <taxon>Apiales</taxon>
        <taxon>Apiaceae</taxon>
        <taxon>Apioideae</taxon>
        <taxon>Scandiceae</taxon>
        <taxon>Daucinae</taxon>
        <taxon>Daucus</taxon>
        <taxon>Daucus sect. Daucus</taxon>
    </lineage>
</organism>
<dbReference type="GO" id="GO:0043565">
    <property type="term" value="F:sequence-specific DNA binding"/>
    <property type="evidence" value="ECO:0007669"/>
    <property type="project" value="InterPro"/>
</dbReference>
<evidence type="ECO:0000313" key="9">
    <source>
        <dbReference type="Proteomes" id="UP000077755"/>
    </source>
</evidence>
<reference evidence="8" key="2">
    <citation type="submission" date="2022-03" db="EMBL/GenBank/DDBJ databases">
        <title>Draft title - Genomic analysis of global carrot germplasm unveils the trajectory of domestication and the origin of high carotenoid orange carrot.</title>
        <authorList>
            <person name="Iorizzo M."/>
            <person name="Ellison S."/>
            <person name="Senalik D."/>
            <person name="Macko-Podgorni A."/>
            <person name="Grzebelus D."/>
            <person name="Bostan H."/>
            <person name="Rolling W."/>
            <person name="Curaba J."/>
            <person name="Simon P."/>
        </authorList>
    </citation>
    <scope>NUCLEOTIDE SEQUENCE</scope>
    <source>
        <tissue evidence="8">Leaf</tissue>
    </source>
</reference>
<dbReference type="EMBL" id="CP093345">
    <property type="protein sequence ID" value="WOG94630.1"/>
    <property type="molecule type" value="Genomic_DNA"/>
</dbReference>